<evidence type="ECO:0000256" key="1">
    <source>
        <dbReference type="SAM" id="MobiDB-lite"/>
    </source>
</evidence>
<organism evidence="2 3">
    <name type="scientific">Plakobranchus ocellatus</name>
    <dbReference type="NCBI Taxonomy" id="259542"/>
    <lineage>
        <taxon>Eukaryota</taxon>
        <taxon>Metazoa</taxon>
        <taxon>Spiralia</taxon>
        <taxon>Lophotrochozoa</taxon>
        <taxon>Mollusca</taxon>
        <taxon>Gastropoda</taxon>
        <taxon>Heterobranchia</taxon>
        <taxon>Euthyneura</taxon>
        <taxon>Panpulmonata</taxon>
        <taxon>Sacoglossa</taxon>
        <taxon>Placobranchoidea</taxon>
        <taxon>Plakobranchidae</taxon>
        <taxon>Plakobranchus</taxon>
    </lineage>
</organism>
<comment type="caution">
    <text evidence="2">The sequence shown here is derived from an EMBL/GenBank/DDBJ whole genome shotgun (WGS) entry which is preliminary data.</text>
</comment>
<name>A0AAV4DYV5_9GAST</name>
<sequence length="81" mass="9009">MDACLKGLAVYVRETDGKEADLYLLARKLCDQPRRSTRAGSEPVMGSVRPREPKKKVTGGQPAGEIKRGTNNQRSCFKCKR</sequence>
<feature type="region of interest" description="Disordered" evidence="1">
    <location>
        <begin position="34"/>
        <end position="81"/>
    </location>
</feature>
<accession>A0AAV4DYV5</accession>
<dbReference type="EMBL" id="BLXT01008494">
    <property type="protein sequence ID" value="GFO49532.1"/>
    <property type="molecule type" value="Genomic_DNA"/>
</dbReference>
<proteinExistence type="predicted"/>
<dbReference type="AlphaFoldDB" id="A0AAV4DYV5"/>
<keyword evidence="3" id="KW-1185">Reference proteome</keyword>
<protein>
    <submittedName>
        <fullName evidence="2">Uncharacterized protein</fullName>
    </submittedName>
</protein>
<dbReference type="Proteomes" id="UP000735302">
    <property type="component" value="Unassembled WGS sequence"/>
</dbReference>
<evidence type="ECO:0000313" key="3">
    <source>
        <dbReference type="Proteomes" id="UP000735302"/>
    </source>
</evidence>
<gene>
    <name evidence="2" type="ORF">PoB_007603700</name>
</gene>
<reference evidence="2 3" key="1">
    <citation type="journal article" date="2021" name="Elife">
        <title>Chloroplast acquisition without the gene transfer in kleptoplastic sea slugs, Plakobranchus ocellatus.</title>
        <authorList>
            <person name="Maeda T."/>
            <person name="Takahashi S."/>
            <person name="Yoshida T."/>
            <person name="Shimamura S."/>
            <person name="Takaki Y."/>
            <person name="Nagai Y."/>
            <person name="Toyoda A."/>
            <person name="Suzuki Y."/>
            <person name="Arimoto A."/>
            <person name="Ishii H."/>
            <person name="Satoh N."/>
            <person name="Nishiyama T."/>
            <person name="Hasebe M."/>
            <person name="Maruyama T."/>
            <person name="Minagawa J."/>
            <person name="Obokata J."/>
            <person name="Shigenobu S."/>
        </authorList>
    </citation>
    <scope>NUCLEOTIDE SEQUENCE [LARGE SCALE GENOMIC DNA]</scope>
</reference>
<evidence type="ECO:0000313" key="2">
    <source>
        <dbReference type="EMBL" id="GFO49532.1"/>
    </source>
</evidence>